<dbReference type="InterPro" id="IPR036873">
    <property type="entry name" value="Rhodanese-like_dom_sf"/>
</dbReference>
<feature type="domain" description="Rhodanese" evidence="4">
    <location>
        <begin position="36"/>
        <end position="183"/>
    </location>
</feature>
<dbReference type="PROSITE" id="PS50206">
    <property type="entry name" value="RHODANESE_3"/>
    <property type="match status" value="2"/>
</dbReference>
<dbReference type="InterPro" id="IPR045078">
    <property type="entry name" value="TST/MPST-like"/>
</dbReference>
<dbReference type="GO" id="GO:0005739">
    <property type="term" value="C:mitochondrion"/>
    <property type="evidence" value="ECO:0007669"/>
    <property type="project" value="TreeGrafter"/>
</dbReference>
<dbReference type="SUPFAM" id="SSF52821">
    <property type="entry name" value="Rhodanese/Cell cycle control phosphatase"/>
    <property type="match status" value="2"/>
</dbReference>
<dbReference type="VEuPathDB" id="FungiDB:DD237_003068"/>
<name>A0A425CCW4_9STRA</name>
<dbReference type="AlphaFoldDB" id="A0A425CCW4"/>
<reference evidence="5 6" key="1">
    <citation type="submission" date="2018-06" db="EMBL/GenBank/DDBJ databases">
        <title>Comparative genomics of downy mildews reveals potential adaptations to biotrophy.</title>
        <authorList>
            <person name="Fletcher K."/>
            <person name="Klosterman S.J."/>
            <person name="Derevnina L."/>
            <person name="Martin F."/>
            <person name="Koike S."/>
            <person name="Reyes Chin-Wo S."/>
            <person name="Mou B."/>
            <person name="Michelmore R."/>
        </authorList>
    </citation>
    <scope>NUCLEOTIDE SEQUENCE [LARGE SCALE GENOMIC DNA]</scope>
    <source>
        <strain evidence="5 6">R13</strain>
    </source>
</reference>
<dbReference type="InterPro" id="IPR001763">
    <property type="entry name" value="Rhodanese-like_dom"/>
</dbReference>
<evidence type="ECO:0000256" key="3">
    <source>
        <dbReference type="RuleBase" id="RU000507"/>
    </source>
</evidence>
<dbReference type="CDD" id="cd01449">
    <property type="entry name" value="TST_Repeat_2"/>
    <property type="match status" value="1"/>
</dbReference>
<dbReference type="Pfam" id="PF00581">
    <property type="entry name" value="Rhodanese"/>
    <property type="match status" value="1"/>
</dbReference>
<gene>
    <name evidence="5" type="ORF">DD237_003068</name>
</gene>
<dbReference type="EMBL" id="QKXF01000181">
    <property type="protein sequence ID" value="RQM14872.1"/>
    <property type="molecule type" value="Genomic_DNA"/>
</dbReference>
<evidence type="ECO:0000313" key="5">
    <source>
        <dbReference type="EMBL" id="RQM14872.1"/>
    </source>
</evidence>
<organism evidence="5 6">
    <name type="scientific">Peronospora effusa</name>
    <dbReference type="NCBI Taxonomy" id="542832"/>
    <lineage>
        <taxon>Eukaryota</taxon>
        <taxon>Sar</taxon>
        <taxon>Stramenopiles</taxon>
        <taxon>Oomycota</taxon>
        <taxon>Peronosporomycetes</taxon>
        <taxon>Peronosporales</taxon>
        <taxon>Peronosporaceae</taxon>
        <taxon>Peronospora</taxon>
    </lineage>
</organism>
<dbReference type="PANTHER" id="PTHR11364">
    <property type="entry name" value="THIOSULFATE SULFERTANSFERASE"/>
    <property type="match status" value="1"/>
</dbReference>
<accession>A0A425CCW4</accession>
<comment type="caution">
    <text evidence="5">The sequence shown here is derived from an EMBL/GenBank/DDBJ whole genome shotgun (WGS) entry which is preliminary data.</text>
</comment>
<evidence type="ECO:0000256" key="1">
    <source>
        <dbReference type="ARBA" id="ARBA00022679"/>
    </source>
</evidence>
<dbReference type="Gene3D" id="3.40.250.10">
    <property type="entry name" value="Rhodanese-like domain"/>
    <property type="match status" value="2"/>
</dbReference>
<dbReference type="FunFam" id="3.40.250.10:FF:000001">
    <property type="entry name" value="Sulfurtransferase"/>
    <property type="match status" value="1"/>
</dbReference>
<sequence>MSPFRRFSSRSARFLSPLLSTEEVQTLLQTSKDRYVRFLDASWYLDKSRDAKKEFALERLPGAQFFDIEQISDVKSTLPHMLPHCTARESQWGLKRAIAETFEHALMYLGVEQDDLVVIYGGPNCFSPARCWWTFKYFGHDSVHILNGKLTTTIRKLLQQIDGEIVNDGGITKWKKEERPVETGEPQKVVAGASYKAKPNEALVVSWEDVLAKIGSDTQIVDARGASRFYAKEPEPRPGMRGGHIPGSINVPFGKIVDPKDFSLFRDVAEIKSAFDEANVKMDETSPIITSCGSGVTASILTFGLHLAGKPLEKAPVYDGSWSEWGLRSDLPIETEANKKKETGRSQKFAAKSDLREMWDFIRAALQNLETYEAVLETSELPCLLLTTLEELLEAPETNATQLQEVVDICAENDVMNHWISVLQMIEFPIDRKLPQKTITTLVSTREWAIQTLLNVQVAQADGKKEGLLQELMTSKALQQMQSKLFVSAPCRDADVEMELHQLLLVAVEYEDESATLSEILEICAAKLPNDTQFLQFAETALSGKSETLTLGSVFLQRLFDWQARQSHANGQMIEDKVRHGQRLFDELTLGSRIAVWANHLPSWRSQLQTWMLACHRAPFEPISSVLPDGWWPKDGWRAGSNSVVAACYRYSHLYVTFIEWCRCHVDLLSSCRSMELVNVLSRSMRQENAACLFNRQLLSHVPMVDYAPGNWPCDQRERAFLTLGTSLERLQKTRSASDVVWQYEWIGVLERSYLLHEALELTFHGDTDRDMDDKINKGQSAARSSVHFFSWFYSFLYSESADEIASLLMTTSSELKELDIRSGALWLRRSRADFSILPIVRLRLVWFWLLKSIEAELQMPVSVIGEGTISVATTDVLESVEYIFRRFTPPRIKRPFQVEFVTQLLVELEWRATKTKTKDKFLNAIEPVWAWLTKIVRLMQLEEQTAHQKDSRNNYGSRRNAANDVEHLARRMEQLAP</sequence>
<feature type="domain" description="Rhodanese" evidence="4">
    <location>
        <begin position="214"/>
        <end position="334"/>
    </location>
</feature>
<dbReference type="PANTHER" id="PTHR11364:SF27">
    <property type="entry name" value="SULFURTRANSFERASE"/>
    <property type="match status" value="1"/>
</dbReference>
<dbReference type="PROSITE" id="PS00683">
    <property type="entry name" value="RHODANESE_2"/>
    <property type="match status" value="1"/>
</dbReference>
<protein>
    <recommendedName>
        <fullName evidence="3">Sulfurtransferase</fullName>
    </recommendedName>
</protein>
<dbReference type="InterPro" id="IPR001307">
    <property type="entry name" value="Thiosulphate_STrfase_CS"/>
</dbReference>
<evidence type="ECO:0000313" key="6">
    <source>
        <dbReference type="Proteomes" id="UP000286097"/>
    </source>
</evidence>
<keyword evidence="2" id="KW-0677">Repeat</keyword>
<keyword evidence="1 3" id="KW-0808">Transferase</keyword>
<evidence type="ECO:0000259" key="4">
    <source>
        <dbReference type="PROSITE" id="PS50206"/>
    </source>
</evidence>
<dbReference type="SMART" id="SM00450">
    <property type="entry name" value="RHOD"/>
    <property type="match status" value="2"/>
</dbReference>
<dbReference type="Proteomes" id="UP000286097">
    <property type="component" value="Unassembled WGS sequence"/>
</dbReference>
<proteinExistence type="predicted"/>
<dbReference type="GO" id="GO:0004792">
    <property type="term" value="F:thiosulfate-cyanide sulfurtransferase activity"/>
    <property type="evidence" value="ECO:0007669"/>
    <property type="project" value="InterPro"/>
</dbReference>
<dbReference type="CDD" id="cd01448">
    <property type="entry name" value="TST_Repeat_1"/>
    <property type="match status" value="1"/>
</dbReference>
<evidence type="ECO:0000256" key="2">
    <source>
        <dbReference type="ARBA" id="ARBA00022737"/>
    </source>
</evidence>